<gene>
    <name evidence="3" type="ORF">JYZ213_LOCUS10714</name>
</gene>
<dbReference type="EMBL" id="CAJNOG010000079">
    <property type="protein sequence ID" value="CAF0904100.1"/>
    <property type="molecule type" value="Genomic_DNA"/>
</dbReference>
<feature type="region of interest" description="Disordered" evidence="1">
    <location>
        <begin position="1"/>
        <end position="21"/>
    </location>
</feature>
<evidence type="ECO:0000313" key="3">
    <source>
        <dbReference type="EMBL" id="CAF0904100.1"/>
    </source>
</evidence>
<keyword evidence="2" id="KW-1133">Transmembrane helix</keyword>
<keyword evidence="2" id="KW-0812">Transmembrane</keyword>
<reference evidence="3" key="1">
    <citation type="submission" date="2021-02" db="EMBL/GenBank/DDBJ databases">
        <authorList>
            <person name="Nowell W R."/>
        </authorList>
    </citation>
    <scope>NUCLEOTIDE SEQUENCE</scope>
</reference>
<protein>
    <submittedName>
        <fullName evidence="3">Uncharacterized protein</fullName>
    </submittedName>
</protein>
<dbReference type="Proteomes" id="UP000663845">
    <property type="component" value="Unassembled WGS sequence"/>
</dbReference>
<evidence type="ECO:0000256" key="1">
    <source>
        <dbReference type="SAM" id="MobiDB-lite"/>
    </source>
</evidence>
<sequence>MSQEEYSLHDRSPSPLENLISPNIHDFRLPTQNDNRSVTPPSQDHISDNKQYDSDTRLILMPNNLDQSSNNATYEIQLRPPSSLLENNSHVQKNNIEEESMILSTLSDNNQFSSDISSLPQPMETNIEDNIHKLRLRLIDSEFKQQHHSSRNESINRSPQRKLENILQNSLDVEQNLESQRIPETFGKHYRPIQRLSISNNPYDSRIFLEPLNEEQLLYTSSNMDDLIDSMARRHLAFRRFNSNFDKIRRSNGHFTPSAEPNLSRQLSFRNRQGTDNMMYTHRSSRSQTDRGDYMRKNSNAHDQMSRSRNGHDDDDLNDMGYNGSTHRNSHVRLPPILSAYDSSRYEYSQLPPILSAYDSSRYEYSQTSSANYGSQNQESTLPFISSEHLAKLPSDIYRTTRTEHWNPPRSSRKLKKQKSISKKKVAQPETDQSEIESDVSAHEYQKKNFHNDDHGFFTVPNIQQKQKRKPRRNLFQKVSTGILFFIIIKHRAIRNRRRRPIQSPNSTIHKIRLQELLVALHRVYLEPEGPIFNALMQAVTDPISLQHGLNRSSKYYPEAVHNIGNAIKNIISKIIQFMPQDGVLGTTKKSAISSFLQDGNSYPERYFWQCEREYLDFDNSKLINITKQRAILLLIGLFIFRALITTLLIKPIKYRLILGQLTENQSISLKVLSSVLFYLGRRTVRPKSQILTLPHEWKLSLYTDRDIEPIIEHSEIKSILSTCEQSLRMWCEEYIRRIDKSFGKELRI</sequence>
<organism evidence="3 4">
    <name type="scientific">Adineta steineri</name>
    <dbReference type="NCBI Taxonomy" id="433720"/>
    <lineage>
        <taxon>Eukaryota</taxon>
        <taxon>Metazoa</taxon>
        <taxon>Spiralia</taxon>
        <taxon>Gnathifera</taxon>
        <taxon>Rotifera</taxon>
        <taxon>Eurotatoria</taxon>
        <taxon>Bdelloidea</taxon>
        <taxon>Adinetida</taxon>
        <taxon>Adinetidae</taxon>
        <taxon>Adineta</taxon>
    </lineage>
</organism>
<feature type="region of interest" description="Disordered" evidence="1">
    <location>
        <begin position="282"/>
        <end position="328"/>
    </location>
</feature>
<dbReference type="AlphaFoldDB" id="A0A813ZVF0"/>
<feature type="compositionally biased region" description="Basic and acidic residues" evidence="1">
    <location>
        <begin position="1"/>
        <end position="12"/>
    </location>
</feature>
<feature type="compositionally biased region" description="Polar residues" evidence="1">
    <location>
        <begin position="30"/>
        <end position="44"/>
    </location>
</feature>
<keyword evidence="2" id="KW-0472">Membrane</keyword>
<feature type="region of interest" description="Disordered" evidence="1">
    <location>
        <begin position="30"/>
        <end position="49"/>
    </location>
</feature>
<accession>A0A813ZVF0</accession>
<proteinExistence type="predicted"/>
<evidence type="ECO:0000313" key="4">
    <source>
        <dbReference type="Proteomes" id="UP000663845"/>
    </source>
</evidence>
<feature type="transmembrane region" description="Helical" evidence="2">
    <location>
        <begin position="475"/>
        <end position="493"/>
    </location>
</feature>
<feature type="compositionally biased region" description="Basic residues" evidence="1">
    <location>
        <begin position="411"/>
        <end position="426"/>
    </location>
</feature>
<evidence type="ECO:0000256" key="2">
    <source>
        <dbReference type="SAM" id="Phobius"/>
    </source>
</evidence>
<comment type="caution">
    <text evidence="3">The sequence shown here is derived from an EMBL/GenBank/DDBJ whole genome shotgun (WGS) entry which is preliminary data.</text>
</comment>
<feature type="region of interest" description="Disordered" evidence="1">
    <location>
        <begin position="402"/>
        <end position="438"/>
    </location>
</feature>
<feature type="transmembrane region" description="Helical" evidence="2">
    <location>
        <begin position="631"/>
        <end position="650"/>
    </location>
</feature>
<name>A0A813ZVF0_9BILA</name>